<gene>
    <name evidence="1" type="ORF">OV079_23140</name>
</gene>
<reference evidence="1" key="1">
    <citation type="submission" date="2022-11" db="EMBL/GenBank/DDBJ databases">
        <title>Minimal conservation of predation-associated metabolite biosynthetic gene clusters underscores biosynthetic potential of Myxococcota including descriptions for ten novel species: Archangium lansinium sp. nov., Myxococcus landrumus sp. nov., Nannocystis bai.</title>
        <authorList>
            <person name="Ahearne A."/>
            <person name="Stevens C."/>
            <person name="Phillips K."/>
        </authorList>
    </citation>
    <scope>NUCLEOTIDE SEQUENCE</scope>
    <source>
        <strain evidence="1">Na p29</strain>
    </source>
</reference>
<dbReference type="AlphaFoldDB" id="A0A9X3IZA5"/>
<dbReference type="Proteomes" id="UP001150924">
    <property type="component" value="Unassembled WGS sequence"/>
</dbReference>
<evidence type="ECO:0000313" key="1">
    <source>
        <dbReference type="EMBL" id="MCY1008399.1"/>
    </source>
</evidence>
<dbReference type="InterPro" id="IPR011042">
    <property type="entry name" value="6-blade_b-propeller_TolB-like"/>
</dbReference>
<comment type="caution">
    <text evidence="1">The sequence shown here is derived from an EMBL/GenBank/DDBJ whole genome shotgun (WGS) entry which is preliminary data.</text>
</comment>
<dbReference type="EMBL" id="JAPNKE010000002">
    <property type="protein sequence ID" value="MCY1008399.1"/>
    <property type="molecule type" value="Genomic_DNA"/>
</dbReference>
<accession>A0A9X3IZA5</accession>
<evidence type="ECO:0000313" key="2">
    <source>
        <dbReference type="Proteomes" id="UP001150924"/>
    </source>
</evidence>
<dbReference type="Gene3D" id="2.120.10.30">
    <property type="entry name" value="TolB, C-terminal domain"/>
    <property type="match status" value="1"/>
</dbReference>
<protein>
    <submittedName>
        <fullName evidence="1">Uncharacterized protein</fullName>
    </submittedName>
</protein>
<proteinExistence type="predicted"/>
<dbReference type="SUPFAM" id="SSF63829">
    <property type="entry name" value="Calcium-dependent phosphotriesterase"/>
    <property type="match status" value="1"/>
</dbReference>
<sequence length="121" mass="12388">MYVTNLDQASILEIAVEGDGSAGALTEFLATDCAALSGVDGLVIEPNSGDLLVPINYQQRIIRVGADKQITPLAEGGILQSPATLAWAPAGDAVLIANAAFEATTMDPATALPVILSLPIE</sequence>
<keyword evidence="2" id="KW-1185">Reference proteome</keyword>
<name>A0A9X3IZA5_9BACT</name>
<organism evidence="1 2">
    <name type="scientific">Nannocystis pusilla</name>
    <dbReference type="NCBI Taxonomy" id="889268"/>
    <lineage>
        <taxon>Bacteria</taxon>
        <taxon>Pseudomonadati</taxon>
        <taxon>Myxococcota</taxon>
        <taxon>Polyangia</taxon>
        <taxon>Nannocystales</taxon>
        <taxon>Nannocystaceae</taxon>
        <taxon>Nannocystis</taxon>
    </lineage>
</organism>
<dbReference type="RefSeq" id="WP_267771032.1">
    <property type="nucleotide sequence ID" value="NZ_JAPNKE010000002.1"/>
</dbReference>